<dbReference type="Pfam" id="PF00679">
    <property type="entry name" value="EFG_C"/>
    <property type="match status" value="1"/>
</dbReference>
<dbReference type="PANTHER" id="PTHR43261">
    <property type="entry name" value="TRANSLATION ELONGATION FACTOR G-RELATED"/>
    <property type="match status" value="1"/>
</dbReference>
<keyword evidence="3 9" id="KW-0251">Elongation factor</keyword>
<keyword evidence="5" id="KW-0342">GTP-binding</keyword>
<dbReference type="SUPFAM" id="SSF52540">
    <property type="entry name" value="P-loop containing nucleoside triphosphate hydrolases"/>
    <property type="match status" value="1"/>
</dbReference>
<proteinExistence type="inferred from homology"/>
<dbReference type="InterPro" id="IPR009000">
    <property type="entry name" value="Transl_B-barrel_sf"/>
</dbReference>
<dbReference type="GO" id="GO:0003746">
    <property type="term" value="F:translation elongation factor activity"/>
    <property type="evidence" value="ECO:0007669"/>
    <property type="project" value="UniProtKB-UniRule"/>
</dbReference>
<comment type="similarity">
    <text evidence="1">Belongs to the TRAFAC class translation factor GTPase superfamily. Classic translation factor GTPase family. EF-G/EF-2 subfamily.</text>
</comment>
<dbReference type="Gene3D" id="2.40.30.10">
    <property type="entry name" value="Translation factors"/>
    <property type="match status" value="1"/>
</dbReference>
<keyword evidence="10" id="KW-1185">Reference proteome</keyword>
<dbReference type="FunFam" id="3.40.50.300:FF:000029">
    <property type="entry name" value="Elongation factor G"/>
    <property type="match status" value="1"/>
</dbReference>
<dbReference type="SUPFAM" id="SSF50447">
    <property type="entry name" value="Translation proteins"/>
    <property type="match status" value="1"/>
</dbReference>
<dbReference type="Gene3D" id="3.30.230.10">
    <property type="match status" value="1"/>
</dbReference>
<dbReference type="InterPro" id="IPR020568">
    <property type="entry name" value="Ribosomal_Su5_D2-typ_SF"/>
</dbReference>
<dbReference type="AlphaFoldDB" id="A0A1G6BJK2"/>
<dbReference type="Pfam" id="PF22042">
    <property type="entry name" value="EF-G_D2"/>
    <property type="match status" value="1"/>
</dbReference>
<dbReference type="CDD" id="cd03713">
    <property type="entry name" value="EFG_mtEFG_C"/>
    <property type="match status" value="1"/>
</dbReference>
<dbReference type="InterPro" id="IPR041095">
    <property type="entry name" value="EFG_II"/>
</dbReference>
<dbReference type="CDD" id="cd04088">
    <property type="entry name" value="EFG_mtEFG_II"/>
    <property type="match status" value="1"/>
</dbReference>
<keyword evidence="2" id="KW-0547">Nucleotide-binding</keyword>
<dbReference type="SMART" id="SM00889">
    <property type="entry name" value="EFG_IV"/>
    <property type="match status" value="1"/>
</dbReference>
<evidence type="ECO:0000256" key="3">
    <source>
        <dbReference type="ARBA" id="ARBA00022768"/>
    </source>
</evidence>
<organism evidence="9 10">
    <name type="scientific">Desulfonatronum thiosulfatophilum</name>
    <dbReference type="NCBI Taxonomy" id="617002"/>
    <lineage>
        <taxon>Bacteria</taxon>
        <taxon>Pseudomonadati</taxon>
        <taxon>Thermodesulfobacteriota</taxon>
        <taxon>Desulfovibrionia</taxon>
        <taxon>Desulfovibrionales</taxon>
        <taxon>Desulfonatronaceae</taxon>
        <taxon>Desulfonatronum</taxon>
    </lineage>
</organism>
<dbReference type="GO" id="GO:0003924">
    <property type="term" value="F:GTPase activity"/>
    <property type="evidence" value="ECO:0007669"/>
    <property type="project" value="InterPro"/>
</dbReference>
<dbReference type="Proteomes" id="UP000198771">
    <property type="component" value="Unassembled WGS sequence"/>
</dbReference>
<dbReference type="PANTHER" id="PTHR43261:SF1">
    <property type="entry name" value="RIBOSOME-RELEASING FACTOR 2, MITOCHONDRIAL"/>
    <property type="match status" value="1"/>
</dbReference>
<dbReference type="PRINTS" id="PR00315">
    <property type="entry name" value="ELONGATNFCT"/>
</dbReference>
<dbReference type="FunFam" id="3.30.70.240:FF:000001">
    <property type="entry name" value="Elongation factor G"/>
    <property type="match status" value="1"/>
</dbReference>
<dbReference type="Gene3D" id="3.40.50.300">
    <property type="entry name" value="P-loop containing nucleotide triphosphate hydrolases"/>
    <property type="match status" value="1"/>
</dbReference>
<dbReference type="InterPro" id="IPR004540">
    <property type="entry name" value="Transl_elong_EFG/EF2"/>
</dbReference>
<dbReference type="NCBIfam" id="NF009381">
    <property type="entry name" value="PRK12740.1-5"/>
    <property type="match status" value="1"/>
</dbReference>
<dbReference type="InterPro" id="IPR027417">
    <property type="entry name" value="P-loop_NTPase"/>
</dbReference>
<dbReference type="SUPFAM" id="SSF54980">
    <property type="entry name" value="EF-G C-terminal domain-like"/>
    <property type="match status" value="2"/>
</dbReference>
<dbReference type="InterPro" id="IPR009022">
    <property type="entry name" value="EFG_III"/>
</dbReference>
<dbReference type="InterPro" id="IPR014721">
    <property type="entry name" value="Ribsml_uS5_D2-typ_fold_subgr"/>
</dbReference>
<dbReference type="Pfam" id="PF00009">
    <property type="entry name" value="GTP_EFTU"/>
    <property type="match status" value="1"/>
</dbReference>
<evidence type="ECO:0000256" key="4">
    <source>
        <dbReference type="ARBA" id="ARBA00022917"/>
    </source>
</evidence>
<dbReference type="CDD" id="cd01680">
    <property type="entry name" value="EFG_like_IV"/>
    <property type="match status" value="1"/>
</dbReference>
<evidence type="ECO:0000256" key="7">
    <source>
        <dbReference type="NCBIfam" id="TIGR00484"/>
    </source>
</evidence>
<reference evidence="9 10" key="1">
    <citation type="submission" date="2016-10" db="EMBL/GenBank/DDBJ databases">
        <authorList>
            <person name="de Groot N.N."/>
        </authorList>
    </citation>
    <scope>NUCLEOTIDE SEQUENCE [LARGE SCALE GENOMIC DNA]</scope>
    <source>
        <strain evidence="9 10">ASO4-2</strain>
    </source>
</reference>
<evidence type="ECO:0000259" key="8">
    <source>
        <dbReference type="PROSITE" id="PS51722"/>
    </source>
</evidence>
<dbReference type="PROSITE" id="PS51722">
    <property type="entry name" value="G_TR_2"/>
    <property type="match status" value="1"/>
</dbReference>
<evidence type="ECO:0000256" key="6">
    <source>
        <dbReference type="ARBA" id="ARBA00024731"/>
    </source>
</evidence>
<dbReference type="SMART" id="SM00838">
    <property type="entry name" value="EFG_C"/>
    <property type="match status" value="1"/>
</dbReference>
<comment type="function">
    <text evidence="6">Catalyzes the GTP-dependent ribosomal translocation step during translation elongation. During this step, the ribosome changes from the pre-translocational (PRE) to the post-translocational (POST) state as the newly formed A-site-bound peptidyl-tRNA and P-site-bound deacylated tRNA move to the P and E sites, respectively. Catalyzes the coordinated movement of the two tRNA molecules, the mRNA and conformational changes in the ribosome.</text>
</comment>
<dbReference type="PROSITE" id="PS00301">
    <property type="entry name" value="G_TR_1"/>
    <property type="match status" value="1"/>
</dbReference>
<dbReference type="Pfam" id="PF03764">
    <property type="entry name" value="EFG_IV"/>
    <property type="match status" value="1"/>
</dbReference>
<dbReference type="STRING" id="617002.SAMN05660653_00991"/>
<dbReference type="InterPro" id="IPR005225">
    <property type="entry name" value="Small_GTP-bd"/>
</dbReference>
<dbReference type="Gene3D" id="3.30.70.240">
    <property type="match status" value="1"/>
</dbReference>
<sequence length="682" mass="75036">MSKSKSSTGGLAHVRNIGIIAHIDAGKTTVTERILFFTGAIHRMGEVHEGNATMDYLPEEQERGITITSACTTTQWNQHILNVIDTPGHVDFTIEVERSLRVLDGAVGVFCAVGGVEPQSETVWRQSAKFGVPKIAFINKMDRLGADFESVLEDMRSKLRITPLLLQIPDGQGQDFKGVIDLLRMRFLAFDGNEQSAQWQEVPLTPSQEESARPWRDQSLEILAEHDDALLEAYLSGSPIDLSVLNETIRRLTLSGALVPVLCGSALKNIGIQPLLDAVCTYLPSPEDTPPTKGLHPESRKEILLPNASSGPFAALVFKITVEAGRRLAYIRIYSGNLREGDQIRNISQNTDERVAHIYQMHADKKQRLELAQAGQIVALAGCKSTRTGDTLADQNHPVLLEQIAQYQPVISLALEPKTQADAKRLSEVLQLFLLQDPTLFLDQDPETDQLILSGMGELHLDVVLERMAREYGVSPRSGNPQVVYQETITKPAQGQAEFDRELGKVRHFGAVRVHVAPRKRDEGLVVRWTMSVEGWPDAWIQAVNQGIEDGLRSGVVKGYPVQDVLVEISHLERRDGDSSAVGYQMAAAQALKLTLSEAGPLLLEPIMNIEMTVPDEHVGEVIGLFNSRGGRVGNMFDRAGAKVILGIAPMRQLFGFSTALRSASQGRAGFTMQFARFDILA</sequence>
<evidence type="ECO:0000256" key="2">
    <source>
        <dbReference type="ARBA" id="ARBA00022741"/>
    </source>
</evidence>
<gene>
    <name evidence="9" type="ORF">SAMN05660653_00991</name>
</gene>
<dbReference type="EMBL" id="FMXO01000005">
    <property type="protein sequence ID" value="SDB20774.1"/>
    <property type="molecule type" value="Genomic_DNA"/>
</dbReference>
<name>A0A1G6BJK2_9BACT</name>
<protein>
    <recommendedName>
        <fullName evidence="7">Elongation factor G</fullName>
    </recommendedName>
</protein>
<dbReference type="InterPro" id="IPR005517">
    <property type="entry name" value="Transl_elong_EFG/EF2_IV"/>
</dbReference>
<dbReference type="InterPro" id="IPR000640">
    <property type="entry name" value="EFG_V-like"/>
</dbReference>
<dbReference type="Gene3D" id="3.30.70.870">
    <property type="entry name" value="Elongation Factor G (Translational Gtpase), domain 3"/>
    <property type="match status" value="1"/>
</dbReference>
<dbReference type="Pfam" id="PF14492">
    <property type="entry name" value="EFG_III"/>
    <property type="match status" value="1"/>
</dbReference>
<dbReference type="CDD" id="cd16262">
    <property type="entry name" value="EFG_III"/>
    <property type="match status" value="1"/>
</dbReference>
<evidence type="ECO:0000313" key="10">
    <source>
        <dbReference type="Proteomes" id="UP000198771"/>
    </source>
</evidence>
<dbReference type="GO" id="GO:0032790">
    <property type="term" value="P:ribosome disassembly"/>
    <property type="evidence" value="ECO:0007669"/>
    <property type="project" value="TreeGrafter"/>
</dbReference>
<dbReference type="SUPFAM" id="SSF54211">
    <property type="entry name" value="Ribosomal protein S5 domain 2-like"/>
    <property type="match status" value="1"/>
</dbReference>
<dbReference type="InterPro" id="IPR031157">
    <property type="entry name" value="G_TR_CS"/>
</dbReference>
<dbReference type="InterPro" id="IPR035649">
    <property type="entry name" value="EFG_V"/>
</dbReference>
<dbReference type="InterPro" id="IPR035647">
    <property type="entry name" value="EFG_III/V"/>
</dbReference>
<dbReference type="CDD" id="cd01886">
    <property type="entry name" value="EF-G"/>
    <property type="match status" value="1"/>
</dbReference>
<evidence type="ECO:0000256" key="1">
    <source>
        <dbReference type="ARBA" id="ARBA00005870"/>
    </source>
</evidence>
<feature type="domain" description="Tr-type G" evidence="8">
    <location>
        <begin position="12"/>
        <end position="287"/>
    </location>
</feature>
<keyword evidence="4" id="KW-0648">Protein biosynthesis</keyword>
<dbReference type="GO" id="GO:0005525">
    <property type="term" value="F:GTP binding"/>
    <property type="evidence" value="ECO:0007669"/>
    <property type="project" value="UniProtKB-UniRule"/>
</dbReference>
<dbReference type="OrthoDB" id="9801472at2"/>
<dbReference type="RefSeq" id="WP_092118041.1">
    <property type="nucleotide sequence ID" value="NZ_FMXO01000005.1"/>
</dbReference>
<evidence type="ECO:0000313" key="9">
    <source>
        <dbReference type="EMBL" id="SDB20774.1"/>
    </source>
</evidence>
<accession>A0A1G6BJK2</accession>
<dbReference type="NCBIfam" id="TIGR00231">
    <property type="entry name" value="small_GTP"/>
    <property type="match status" value="1"/>
</dbReference>
<dbReference type="InterPro" id="IPR053905">
    <property type="entry name" value="EF-G-like_DII"/>
</dbReference>
<dbReference type="NCBIfam" id="TIGR00484">
    <property type="entry name" value="EF-G"/>
    <property type="match status" value="1"/>
</dbReference>
<dbReference type="InterPro" id="IPR000795">
    <property type="entry name" value="T_Tr_GTP-bd_dom"/>
</dbReference>
<evidence type="ECO:0000256" key="5">
    <source>
        <dbReference type="ARBA" id="ARBA00023134"/>
    </source>
</evidence>